<dbReference type="Proteomes" id="UP001156682">
    <property type="component" value="Unassembled WGS sequence"/>
</dbReference>
<evidence type="ECO:0000313" key="3">
    <source>
        <dbReference type="Proteomes" id="UP001156682"/>
    </source>
</evidence>
<keyword evidence="3" id="KW-1185">Reference proteome</keyword>
<sequence length="121" mass="13812">MFQKFMTDMQTMMKPYQESLNGKQFQPISNLMVIQAKALEKLGSEQTRFYTECVEAVSKQVENTSKTTDAAKLQEAQFNFAQDLQNRVGRLFKTNMDIMTEARESATAEVETLKTQAKPAK</sequence>
<evidence type="ECO:0000313" key="2">
    <source>
        <dbReference type="EMBL" id="GLR62759.1"/>
    </source>
</evidence>
<reference evidence="3" key="1">
    <citation type="journal article" date="2019" name="Int. J. Syst. Evol. Microbiol.">
        <title>The Global Catalogue of Microorganisms (GCM) 10K type strain sequencing project: providing services to taxonomists for standard genome sequencing and annotation.</title>
        <authorList>
            <consortium name="The Broad Institute Genomics Platform"/>
            <consortium name="The Broad Institute Genome Sequencing Center for Infectious Disease"/>
            <person name="Wu L."/>
            <person name="Ma J."/>
        </authorList>
    </citation>
    <scope>NUCLEOTIDE SEQUENCE [LARGE SCALE GENOMIC DNA]</scope>
    <source>
        <strain evidence="3">NBRC 100033</strain>
    </source>
</reference>
<feature type="domain" description="Phasin" evidence="1">
    <location>
        <begin position="23"/>
        <end position="110"/>
    </location>
</feature>
<accession>A0ABQ5ZXZ3</accession>
<evidence type="ECO:0000259" key="1">
    <source>
        <dbReference type="Pfam" id="PF09361"/>
    </source>
</evidence>
<gene>
    <name evidence="2" type="ORF">GCM10007878_01940</name>
</gene>
<comment type="caution">
    <text evidence="2">The sequence shown here is derived from an EMBL/GenBank/DDBJ whole genome shotgun (WGS) entry which is preliminary data.</text>
</comment>
<organism evidence="2 3">
    <name type="scientific">Marinospirillum insulare</name>
    <dbReference type="NCBI Taxonomy" id="217169"/>
    <lineage>
        <taxon>Bacteria</taxon>
        <taxon>Pseudomonadati</taxon>
        <taxon>Pseudomonadota</taxon>
        <taxon>Gammaproteobacteria</taxon>
        <taxon>Oceanospirillales</taxon>
        <taxon>Oceanospirillaceae</taxon>
        <taxon>Marinospirillum</taxon>
    </lineage>
</organism>
<dbReference type="EMBL" id="BSOR01000001">
    <property type="protein sequence ID" value="GLR62759.1"/>
    <property type="molecule type" value="Genomic_DNA"/>
</dbReference>
<name>A0ABQ5ZXZ3_9GAMM</name>
<dbReference type="RefSeq" id="WP_027850184.1">
    <property type="nucleotide sequence ID" value="NZ_BSOR01000001.1"/>
</dbReference>
<proteinExistence type="predicted"/>
<dbReference type="Pfam" id="PF09361">
    <property type="entry name" value="Phasin_2"/>
    <property type="match status" value="1"/>
</dbReference>
<dbReference type="InterPro" id="IPR018968">
    <property type="entry name" value="Phasin"/>
</dbReference>
<protein>
    <recommendedName>
        <fullName evidence="1">Phasin domain-containing protein</fullName>
    </recommendedName>
</protein>